<dbReference type="GO" id="GO:0140315">
    <property type="term" value="F:iron ion sequestering activity"/>
    <property type="evidence" value="ECO:0007669"/>
    <property type="project" value="UniProtKB-UniRule"/>
</dbReference>
<feature type="transmembrane region" description="Helical" evidence="9">
    <location>
        <begin position="68"/>
        <end position="86"/>
    </location>
</feature>
<reference evidence="10" key="1">
    <citation type="journal article" date="2023" name="Nat. Commun.">
        <title>Diploid and tetraploid genomes of Acorus and the evolution of monocots.</title>
        <authorList>
            <person name="Ma L."/>
            <person name="Liu K.W."/>
            <person name="Li Z."/>
            <person name="Hsiao Y.Y."/>
            <person name="Qi Y."/>
            <person name="Fu T."/>
            <person name="Tang G.D."/>
            <person name="Zhang D."/>
            <person name="Sun W.H."/>
            <person name="Liu D.K."/>
            <person name="Li Y."/>
            <person name="Chen G.Z."/>
            <person name="Liu X.D."/>
            <person name="Liao X.Y."/>
            <person name="Jiang Y.T."/>
            <person name="Yu X."/>
            <person name="Hao Y."/>
            <person name="Huang J."/>
            <person name="Zhao X.W."/>
            <person name="Ke S."/>
            <person name="Chen Y.Y."/>
            <person name="Wu W.L."/>
            <person name="Hsu J.L."/>
            <person name="Lin Y.F."/>
            <person name="Huang M.D."/>
            <person name="Li C.Y."/>
            <person name="Huang L."/>
            <person name="Wang Z.W."/>
            <person name="Zhao X."/>
            <person name="Zhong W.Y."/>
            <person name="Peng D.H."/>
            <person name="Ahmad S."/>
            <person name="Lan S."/>
            <person name="Zhang J.S."/>
            <person name="Tsai W.C."/>
            <person name="Van de Peer Y."/>
            <person name="Liu Z.J."/>
        </authorList>
    </citation>
    <scope>NUCLEOTIDE SEQUENCE</scope>
    <source>
        <strain evidence="10">CP</strain>
    </source>
</reference>
<dbReference type="InterPro" id="IPR008217">
    <property type="entry name" value="Ccc1_fam"/>
</dbReference>
<dbReference type="GO" id="GO:0005381">
    <property type="term" value="F:iron ion transmembrane transporter activity"/>
    <property type="evidence" value="ECO:0007669"/>
    <property type="project" value="UniProtKB-UniRule"/>
</dbReference>
<dbReference type="PANTHER" id="PTHR31851">
    <property type="entry name" value="FE(2+)/MN(2+) TRANSPORTER PCL1"/>
    <property type="match status" value="1"/>
</dbReference>
<organism evidence="10 11">
    <name type="scientific">Acorus calamus</name>
    <name type="common">Sweet flag</name>
    <dbReference type="NCBI Taxonomy" id="4465"/>
    <lineage>
        <taxon>Eukaryota</taxon>
        <taxon>Viridiplantae</taxon>
        <taxon>Streptophyta</taxon>
        <taxon>Embryophyta</taxon>
        <taxon>Tracheophyta</taxon>
        <taxon>Spermatophyta</taxon>
        <taxon>Magnoliopsida</taxon>
        <taxon>Liliopsida</taxon>
        <taxon>Acoraceae</taxon>
        <taxon>Acorus</taxon>
    </lineage>
</organism>
<evidence type="ECO:0000256" key="5">
    <source>
        <dbReference type="ARBA" id="ARBA00022692"/>
    </source>
</evidence>
<reference evidence="10" key="2">
    <citation type="submission" date="2023-06" db="EMBL/GenBank/DDBJ databases">
        <authorList>
            <person name="Ma L."/>
            <person name="Liu K.-W."/>
            <person name="Li Z."/>
            <person name="Hsiao Y.-Y."/>
            <person name="Qi Y."/>
            <person name="Fu T."/>
            <person name="Tang G."/>
            <person name="Zhang D."/>
            <person name="Sun W.-H."/>
            <person name="Liu D.-K."/>
            <person name="Li Y."/>
            <person name="Chen G.-Z."/>
            <person name="Liu X.-D."/>
            <person name="Liao X.-Y."/>
            <person name="Jiang Y.-T."/>
            <person name="Yu X."/>
            <person name="Hao Y."/>
            <person name="Huang J."/>
            <person name="Zhao X.-W."/>
            <person name="Ke S."/>
            <person name="Chen Y.-Y."/>
            <person name="Wu W.-L."/>
            <person name="Hsu J.-L."/>
            <person name="Lin Y.-F."/>
            <person name="Huang M.-D."/>
            <person name="Li C.-Y."/>
            <person name="Huang L."/>
            <person name="Wang Z.-W."/>
            <person name="Zhao X."/>
            <person name="Zhong W.-Y."/>
            <person name="Peng D.-H."/>
            <person name="Ahmad S."/>
            <person name="Lan S."/>
            <person name="Zhang J.-S."/>
            <person name="Tsai W.-C."/>
            <person name="Van De Peer Y."/>
            <person name="Liu Z.-J."/>
        </authorList>
    </citation>
    <scope>NUCLEOTIDE SEQUENCE</scope>
    <source>
        <strain evidence="10">CP</strain>
        <tissue evidence="10">Leaves</tissue>
    </source>
</reference>
<comment type="caution">
    <text evidence="10">The sequence shown here is derived from an EMBL/GenBank/DDBJ whole genome shotgun (WGS) entry which is preliminary data.</text>
</comment>
<dbReference type="GO" id="GO:0005774">
    <property type="term" value="C:vacuolar membrane"/>
    <property type="evidence" value="ECO:0007669"/>
    <property type="project" value="UniProtKB-SubCell"/>
</dbReference>
<evidence type="ECO:0000256" key="9">
    <source>
        <dbReference type="RuleBase" id="RU369115"/>
    </source>
</evidence>
<evidence type="ECO:0000256" key="2">
    <source>
        <dbReference type="ARBA" id="ARBA00007049"/>
    </source>
</evidence>
<keyword evidence="5 9" id="KW-0812">Transmembrane</keyword>
<comment type="catalytic activity">
    <reaction evidence="8">
        <text>Fe(2+)(in) = Fe(2+)(out)</text>
        <dbReference type="Rhea" id="RHEA:28486"/>
        <dbReference type="ChEBI" id="CHEBI:29033"/>
    </reaction>
    <physiologicalReaction direction="left-to-right" evidence="8">
        <dbReference type="Rhea" id="RHEA:28487"/>
    </physiologicalReaction>
</comment>
<keyword evidence="7 9" id="KW-0472">Membrane</keyword>
<comment type="similarity">
    <text evidence="2 9">Belongs to the CCC1 family.</text>
</comment>
<sequence length="205" mass="21247">MTSPTEKARADHKLDVPVVAEAEPGRADRTGRAQWLRAAILGANDGLLSTSSLILGVGAAKDAEQRTMVLSGVAGAVAGACSMALGEFVSVSTQRDIEAISSVRDHKEEEEVVVLPNPVKAAVASGFAFLMGSVVPLLATTFIIDGRWRMMAVVAVTSVALVVFGGGGAYLGGSRVAVSAARVLVGGWIAMGVTYFLLKNFNKDD</sequence>
<dbReference type="GO" id="GO:0030026">
    <property type="term" value="P:intracellular manganese ion homeostasis"/>
    <property type="evidence" value="ECO:0007669"/>
    <property type="project" value="InterPro"/>
</dbReference>
<proteinExistence type="inferred from homology"/>
<evidence type="ECO:0000256" key="4">
    <source>
        <dbReference type="ARBA" id="ARBA00022554"/>
    </source>
</evidence>
<protein>
    <recommendedName>
        <fullName evidence="9">Vacuolar iron transporter</fullName>
    </recommendedName>
</protein>
<comment type="function">
    <text evidence="9">Vacuolar Fe(2+) uptake transporter.</text>
</comment>
<keyword evidence="9" id="KW-0406">Ion transport</keyword>
<keyword evidence="6 9" id="KW-1133">Transmembrane helix</keyword>
<comment type="subcellular location">
    <subcellularLocation>
        <location evidence="1 9">Vacuole membrane</location>
        <topology evidence="1 9">Multi-pass membrane protein</topology>
    </subcellularLocation>
</comment>
<dbReference type="AlphaFoldDB" id="A0AAV9C1G5"/>
<evidence type="ECO:0000256" key="3">
    <source>
        <dbReference type="ARBA" id="ARBA00022496"/>
    </source>
</evidence>
<evidence type="ECO:0000313" key="11">
    <source>
        <dbReference type="Proteomes" id="UP001180020"/>
    </source>
</evidence>
<feature type="transmembrane region" description="Helical" evidence="9">
    <location>
        <begin position="151"/>
        <end position="171"/>
    </location>
</feature>
<evidence type="ECO:0000313" key="10">
    <source>
        <dbReference type="EMBL" id="KAK1282970.1"/>
    </source>
</evidence>
<accession>A0AAV9C1G5</accession>
<dbReference type="GO" id="GO:0005384">
    <property type="term" value="F:manganese ion transmembrane transporter activity"/>
    <property type="evidence" value="ECO:0007669"/>
    <property type="project" value="InterPro"/>
</dbReference>
<evidence type="ECO:0000256" key="1">
    <source>
        <dbReference type="ARBA" id="ARBA00004128"/>
    </source>
</evidence>
<keyword evidence="9" id="KW-0813">Transport</keyword>
<evidence type="ECO:0000256" key="8">
    <source>
        <dbReference type="ARBA" id="ARBA00044464"/>
    </source>
</evidence>
<dbReference type="EMBL" id="JAUJYO010000022">
    <property type="protein sequence ID" value="KAK1282970.1"/>
    <property type="molecule type" value="Genomic_DNA"/>
</dbReference>
<keyword evidence="11" id="KW-1185">Reference proteome</keyword>
<evidence type="ECO:0000256" key="7">
    <source>
        <dbReference type="ARBA" id="ARBA00023136"/>
    </source>
</evidence>
<gene>
    <name evidence="10" type="ORF">QJS10_CPB22g01543</name>
</gene>
<comment type="caution">
    <text evidence="9">Lacks conserved residue(s) required for the propagation of feature annotation.</text>
</comment>
<keyword evidence="3" id="KW-0408">Iron</keyword>
<feature type="transmembrane region" description="Helical" evidence="9">
    <location>
        <begin position="177"/>
        <end position="198"/>
    </location>
</feature>
<dbReference type="Proteomes" id="UP001180020">
    <property type="component" value="Unassembled WGS sequence"/>
</dbReference>
<name>A0AAV9C1G5_ACOCL</name>
<keyword evidence="4 9" id="KW-0926">Vacuole</keyword>
<keyword evidence="3" id="KW-0410">Iron transport</keyword>
<feature type="transmembrane region" description="Helical" evidence="9">
    <location>
        <begin position="121"/>
        <end position="144"/>
    </location>
</feature>
<dbReference type="Pfam" id="PF01988">
    <property type="entry name" value="VIT1"/>
    <property type="match status" value="2"/>
</dbReference>
<evidence type="ECO:0000256" key="6">
    <source>
        <dbReference type="ARBA" id="ARBA00022989"/>
    </source>
</evidence>